<evidence type="ECO:0000313" key="2">
    <source>
        <dbReference type="EMBL" id="ORZ37197.1"/>
    </source>
</evidence>
<proteinExistence type="predicted"/>
<gene>
    <name evidence="2" type="ORF">BCR44DRAFT_1430667</name>
</gene>
<reference evidence="2 3" key="1">
    <citation type="submission" date="2016-07" db="EMBL/GenBank/DDBJ databases">
        <title>Pervasive Adenine N6-methylation of Active Genes in Fungi.</title>
        <authorList>
            <consortium name="DOE Joint Genome Institute"/>
            <person name="Mondo S.J."/>
            <person name="Dannebaum R.O."/>
            <person name="Kuo R.C."/>
            <person name="Labutti K."/>
            <person name="Haridas S."/>
            <person name="Kuo A."/>
            <person name="Salamov A."/>
            <person name="Ahrendt S.R."/>
            <person name="Lipzen A."/>
            <person name="Sullivan W."/>
            <person name="Andreopoulos W.B."/>
            <person name="Clum A."/>
            <person name="Lindquist E."/>
            <person name="Daum C."/>
            <person name="Ramamoorthy G.K."/>
            <person name="Gryganskyi A."/>
            <person name="Culley D."/>
            <person name="Magnuson J.K."/>
            <person name="James T.Y."/>
            <person name="O'Malley M.A."/>
            <person name="Stajich J.E."/>
            <person name="Spatafora J.W."/>
            <person name="Visel A."/>
            <person name="Grigoriev I.V."/>
        </authorList>
    </citation>
    <scope>NUCLEOTIDE SEQUENCE [LARGE SCALE GENOMIC DNA]</scope>
    <source>
        <strain evidence="2 3">PL171</strain>
    </source>
</reference>
<evidence type="ECO:0000313" key="3">
    <source>
        <dbReference type="Proteomes" id="UP000193411"/>
    </source>
</evidence>
<evidence type="ECO:0000256" key="1">
    <source>
        <dbReference type="SAM" id="MobiDB-lite"/>
    </source>
</evidence>
<feature type="compositionally biased region" description="Polar residues" evidence="1">
    <location>
        <begin position="282"/>
        <end position="292"/>
    </location>
</feature>
<accession>A0A1Y2HRH9</accession>
<dbReference type="EMBL" id="MCFL01000013">
    <property type="protein sequence ID" value="ORZ37197.1"/>
    <property type="molecule type" value="Genomic_DNA"/>
</dbReference>
<feature type="compositionally biased region" description="Polar residues" evidence="1">
    <location>
        <begin position="396"/>
        <end position="413"/>
    </location>
</feature>
<feature type="region of interest" description="Disordered" evidence="1">
    <location>
        <begin position="322"/>
        <end position="432"/>
    </location>
</feature>
<organism evidence="2 3">
    <name type="scientific">Catenaria anguillulae PL171</name>
    <dbReference type="NCBI Taxonomy" id="765915"/>
    <lineage>
        <taxon>Eukaryota</taxon>
        <taxon>Fungi</taxon>
        <taxon>Fungi incertae sedis</taxon>
        <taxon>Blastocladiomycota</taxon>
        <taxon>Blastocladiomycetes</taxon>
        <taxon>Blastocladiales</taxon>
        <taxon>Catenariaceae</taxon>
        <taxon>Catenaria</taxon>
    </lineage>
</organism>
<feature type="compositionally biased region" description="Pro residues" evidence="1">
    <location>
        <begin position="325"/>
        <end position="346"/>
    </location>
</feature>
<dbReference type="STRING" id="765915.A0A1Y2HRH9"/>
<name>A0A1Y2HRH9_9FUNG</name>
<comment type="caution">
    <text evidence="2">The sequence shown here is derived from an EMBL/GenBank/DDBJ whole genome shotgun (WGS) entry which is preliminary data.</text>
</comment>
<feature type="compositionally biased region" description="Low complexity" evidence="1">
    <location>
        <begin position="208"/>
        <end position="217"/>
    </location>
</feature>
<sequence length="626" mass="68543">MSSSAMPDTKGTTATTHPRALVYHAFNRGLVVNYLVFYWASKHRYSQLHRFDALIADILAQAKAIRKDRKIDYIVRGPQGHFHAVRRPLMAIRARFEEDMLCNRMVKLCQYRLTPLVLRRRASPVIGSEADANDLYKSDEEFESDDDHDDGSSSDDEVDPAMLQAPAVTMADLKNPNRRPDRPAWTWVLNWAAKSEPYEEFYLEPAAAKATTDEPAAITQPSRKSARLSLQPPMPRSEAIDSPSTPRPSAPSSTGRQIIFLSPSTPPPPSSSLLSRAATGPDASSTSTFTPTRNKRSASPEHPRLSAGNILASPHFVSPLRPLHFSPPAPRVESPLAPPQLTPPAPRVQSPQGPIVLQPAPKPIDPPPHDLSSSEFNEDRPSLTPPPARSLPMATSPLTTVSSAHESSKSLNNPHFHDQGPASADSAIPPHLQPNACGSAPLLILAHSLLRRRSKVAISLRFLLSNNQPWVTEAWIQAIMEAHKAYFATEPDCASDVLHMEATTVQRDPVDMALAVVAYCDLRETRKEVDFDMVAQSRAHCVPVHHLRSVSRKDVAHVVDVALALTSVVAGMAIAQAVQVAMAQVALTRQHVWATVDWVCAIIQGARTVHGDCSGMDREAIMRYAA</sequence>
<dbReference type="AlphaFoldDB" id="A0A1Y2HRH9"/>
<dbReference type="Proteomes" id="UP000193411">
    <property type="component" value="Unassembled WGS sequence"/>
</dbReference>
<keyword evidence="3" id="KW-1185">Reference proteome</keyword>
<feature type="region of interest" description="Disordered" evidence="1">
    <location>
        <begin position="208"/>
        <end position="307"/>
    </location>
</feature>
<protein>
    <submittedName>
        <fullName evidence="2">Uncharacterized protein</fullName>
    </submittedName>
</protein>